<comment type="caution">
    <text evidence="3">The sequence shown here is derived from an EMBL/GenBank/DDBJ whole genome shotgun (WGS) entry which is preliminary data.</text>
</comment>
<proteinExistence type="predicted"/>
<dbReference type="AlphaFoldDB" id="A0A6V8L344"/>
<dbReference type="CDD" id="cd00093">
    <property type="entry name" value="HTH_XRE"/>
    <property type="match status" value="1"/>
</dbReference>
<feature type="compositionally biased region" description="Polar residues" evidence="1">
    <location>
        <begin position="9"/>
        <end position="23"/>
    </location>
</feature>
<dbReference type="InterPro" id="IPR043917">
    <property type="entry name" value="DUF5753"/>
</dbReference>
<organism evidence="3 4">
    <name type="scientific">Phytohabitans rumicis</name>
    <dbReference type="NCBI Taxonomy" id="1076125"/>
    <lineage>
        <taxon>Bacteria</taxon>
        <taxon>Bacillati</taxon>
        <taxon>Actinomycetota</taxon>
        <taxon>Actinomycetes</taxon>
        <taxon>Micromonosporales</taxon>
        <taxon>Micromonosporaceae</taxon>
    </lineage>
</organism>
<accession>A0A6V8L344</accession>
<dbReference type="SMART" id="SM00530">
    <property type="entry name" value="HTH_XRE"/>
    <property type="match status" value="1"/>
</dbReference>
<reference evidence="3 4" key="1">
    <citation type="submission" date="2020-03" db="EMBL/GenBank/DDBJ databases">
        <title>Whole genome shotgun sequence of Phytohabitans rumicis NBRC 108638.</title>
        <authorList>
            <person name="Komaki H."/>
            <person name="Tamura T."/>
        </authorList>
    </citation>
    <scope>NUCLEOTIDE SEQUENCE [LARGE SCALE GENOMIC DNA]</scope>
    <source>
        <strain evidence="3 4">NBRC 108638</strain>
    </source>
</reference>
<dbReference type="EMBL" id="BLPG01000001">
    <property type="protein sequence ID" value="GFJ91692.1"/>
    <property type="molecule type" value="Genomic_DNA"/>
</dbReference>
<name>A0A6V8L344_9ACTN</name>
<sequence length="306" mass="34402">MTLPGITPSDGTTLPPNNTSDASSVHEARNALGKRLRELRQAAGFSGRQLAESLSWPPSKVSKLENGRQTPTDDDIRGWTNATSAEAEAEALLASLHTLEIQHAEWQRILRTGLRPRQQEHIEWDQKTRLFRAFEVTVIPGLLQTAEYARARFAEGIRRLKLPNDINEAVAARMRRQEILYQPDKRFHFVLTEAALRFRLCPPAVMLGQLDRLVSFSALPNVRLGIIGFETQYATSPWHGFWMYDNERVLVETFSAALDLRQPSEIELYGDAFEQLAAVASYGRSARTIINRVIDDLAPEAPEGGE</sequence>
<dbReference type="SUPFAM" id="SSF47413">
    <property type="entry name" value="lambda repressor-like DNA-binding domains"/>
    <property type="match status" value="1"/>
</dbReference>
<feature type="region of interest" description="Disordered" evidence="1">
    <location>
        <begin position="1"/>
        <end position="33"/>
    </location>
</feature>
<evidence type="ECO:0000313" key="4">
    <source>
        <dbReference type="Proteomes" id="UP000482960"/>
    </source>
</evidence>
<dbReference type="InterPro" id="IPR001387">
    <property type="entry name" value="Cro/C1-type_HTH"/>
</dbReference>
<reference evidence="3 4" key="2">
    <citation type="submission" date="2020-03" db="EMBL/GenBank/DDBJ databases">
        <authorList>
            <person name="Ichikawa N."/>
            <person name="Kimura A."/>
            <person name="Kitahashi Y."/>
            <person name="Uohara A."/>
        </authorList>
    </citation>
    <scope>NUCLEOTIDE SEQUENCE [LARGE SCALE GENOMIC DNA]</scope>
    <source>
        <strain evidence="3 4">NBRC 108638</strain>
    </source>
</reference>
<gene>
    <name evidence="3" type="ORF">Prum_053340</name>
</gene>
<evidence type="ECO:0000313" key="3">
    <source>
        <dbReference type="EMBL" id="GFJ91692.1"/>
    </source>
</evidence>
<evidence type="ECO:0000259" key="2">
    <source>
        <dbReference type="PROSITE" id="PS50943"/>
    </source>
</evidence>
<keyword evidence="4" id="KW-1185">Reference proteome</keyword>
<dbReference type="InterPro" id="IPR010982">
    <property type="entry name" value="Lambda_DNA-bd_dom_sf"/>
</dbReference>
<feature type="domain" description="HTH cro/C1-type" evidence="2">
    <location>
        <begin position="36"/>
        <end position="76"/>
    </location>
</feature>
<protein>
    <submittedName>
        <fullName evidence="3">Transcriptional regulator</fullName>
    </submittedName>
</protein>
<feature type="region of interest" description="Disordered" evidence="1">
    <location>
        <begin position="56"/>
        <end position="76"/>
    </location>
</feature>
<dbReference type="GO" id="GO:0003677">
    <property type="term" value="F:DNA binding"/>
    <property type="evidence" value="ECO:0007669"/>
    <property type="project" value="InterPro"/>
</dbReference>
<feature type="compositionally biased region" description="Basic and acidic residues" evidence="1">
    <location>
        <begin position="24"/>
        <end position="33"/>
    </location>
</feature>
<dbReference type="Proteomes" id="UP000482960">
    <property type="component" value="Unassembled WGS sequence"/>
</dbReference>
<dbReference type="Gene3D" id="1.10.260.40">
    <property type="entry name" value="lambda repressor-like DNA-binding domains"/>
    <property type="match status" value="1"/>
</dbReference>
<dbReference type="PROSITE" id="PS50943">
    <property type="entry name" value="HTH_CROC1"/>
    <property type="match status" value="1"/>
</dbReference>
<dbReference type="Pfam" id="PF13560">
    <property type="entry name" value="HTH_31"/>
    <property type="match status" value="1"/>
</dbReference>
<evidence type="ECO:0000256" key="1">
    <source>
        <dbReference type="SAM" id="MobiDB-lite"/>
    </source>
</evidence>
<dbReference type="Pfam" id="PF19054">
    <property type="entry name" value="DUF5753"/>
    <property type="match status" value="1"/>
</dbReference>